<dbReference type="Proteomes" id="UP000193925">
    <property type="component" value="Chromosome AFERRI"/>
</dbReference>
<protein>
    <submittedName>
        <fullName evidence="1">Uncharacterized protein</fullName>
    </submittedName>
</protein>
<dbReference type="EMBL" id="LT841305">
    <property type="protein sequence ID" value="SMH64456.1"/>
    <property type="molecule type" value="Genomic_DNA"/>
</dbReference>
<gene>
    <name evidence="1" type="ORF">AFERRI_10489</name>
</gene>
<organism evidence="1 2">
    <name type="scientific">Acidithiobacillus ferrivorans</name>
    <dbReference type="NCBI Taxonomy" id="160808"/>
    <lineage>
        <taxon>Bacteria</taxon>
        <taxon>Pseudomonadati</taxon>
        <taxon>Pseudomonadota</taxon>
        <taxon>Acidithiobacillia</taxon>
        <taxon>Acidithiobacillales</taxon>
        <taxon>Acidithiobacillaceae</taxon>
        <taxon>Acidithiobacillus</taxon>
    </lineage>
</organism>
<accession>A0ABY1ML38</accession>
<name>A0ABY1ML38_9PROT</name>
<keyword evidence="2" id="KW-1185">Reference proteome</keyword>
<evidence type="ECO:0000313" key="2">
    <source>
        <dbReference type="Proteomes" id="UP000193925"/>
    </source>
</evidence>
<sequence>MPTTGVHTVCGYSVYATVMHQCYAFDLEPVAQAEQFDAFSFREDLNLGDGEDQPAPVAGEACDFRLYVSHRNQRQGPFRAVQRDERRSSRHALHGCQEAISAVAGG</sequence>
<evidence type="ECO:0000313" key="1">
    <source>
        <dbReference type="EMBL" id="SMH64456.1"/>
    </source>
</evidence>
<proteinExistence type="predicted"/>
<reference evidence="1 2" key="1">
    <citation type="submission" date="2017-03" db="EMBL/GenBank/DDBJ databases">
        <authorList>
            <person name="Regsiter A."/>
            <person name="William W."/>
        </authorList>
    </citation>
    <scope>NUCLEOTIDE SEQUENCE [LARGE SCALE GENOMIC DNA]</scope>
    <source>
        <strain evidence="1">PRJEB5721</strain>
    </source>
</reference>